<protein>
    <submittedName>
        <fullName evidence="2">ABC transporter permease</fullName>
    </submittedName>
</protein>
<dbReference type="Proteomes" id="UP001501004">
    <property type="component" value="Unassembled WGS sequence"/>
</dbReference>
<keyword evidence="1" id="KW-1133">Transmembrane helix</keyword>
<comment type="caution">
    <text evidence="2">The sequence shown here is derived from an EMBL/GenBank/DDBJ whole genome shotgun (WGS) entry which is preliminary data.</text>
</comment>
<accession>A0ABP7FWL1</accession>
<evidence type="ECO:0000256" key="1">
    <source>
        <dbReference type="SAM" id="Phobius"/>
    </source>
</evidence>
<feature type="transmembrane region" description="Helical" evidence="1">
    <location>
        <begin position="66"/>
        <end position="88"/>
    </location>
</feature>
<evidence type="ECO:0000313" key="3">
    <source>
        <dbReference type="Proteomes" id="UP001501004"/>
    </source>
</evidence>
<keyword evidence="1" id="KW-0812">Transmembrane</keyword>
<name>A0ABP7FWL1_9MICO</name>
<feature type="transmembrane region" description="Helical" evidence="1">
    <location>
        <begin position="155"/>
        <end position="177"/>
    </location>
</feature>
<feature type="transmembrane region" description="Helical" evidence="1">
    <location>
        <begin position="20"/>
        <end position="46"/>
    </location>
</feature>
<evidence type="ECO:0000313" key="2">
    <source>
        <dbReference type="EMBL" id="GAA3747937.1"/>
    </source>
</evidence>
<feature type="transmembrane region" description="Helical" evidence="1">
    <location>
        <begin position="109"/>
        <end position="135"/>
    </location>
</feature>
<reference evidence="3" key="1">
    <citation type="journal article" date="2019" name="Int. J. Syst. Evol. Microbiol.">
        <title>The Global Catalogue of Microorganisms (GCM) 10K type strain sequencing project: providing services to taxonomists for standard genome sequencing and annotation.</title>
        <authorList>
            <consortium name="The Broad Institute Genomics Platform"/>
            <consortium name="The Broad Institute Genome Sequencing Center for Infectious Disease"/>
            <person name="Wu L."/>
            <person name="Ma J."/>
        </authorList>
    </citation>
    <scope>NUCLEOTIDE SEQUENCE [LARGE SCALE GENOMIC DNA]</scope>
    <source>
        <strain evidence="3">JCM 16949</strain>
    </source>
</reference>
<sequence>MNIVAAVRAEFSKILTVRLWWVLLIVLAGYVAFTAGILALAFGGLGDQLGAGGGDVPQIPDAALPPIIYSIASSVGYVFPVLFGTLATTAEFRHQTLTPTFLATPRRGVVLAAKFVTLAVFGGLYGIVALVASVGPGASILAATGRDTGLGDSDTWLLLARVVLVMAIWAIIGVGLGALIPSQVAAIVIVLAFTQFVEPILRLVSSFVDWAAGIGQYLPGAAGDALVGSSIFSSFSAPSAGAAMLEWWQGGLVLLAYAIAAGAIGYLTSWRRDVT</sequence>
<feature type="transmembrane region" description="Helical" evidence="1">
    <location>
        <begin position="184"/>
        <end position="201"/>
    </location>
</feature>
<dbReference type="RefSeq" id="WP_344757023.1">
    <property type="nucleotide sequence ID" value="NZ_BAABAE010000003.1"/>
</dbReference>
<proteinExistence type="predicted"/>
<feature type="transmembrane region" description="Helical" evidence="1">
    <location>
        <begin position="247"/>
        <end position="267"/>
    </location>
</feature>
<organism evidence="2 3">
    <name type="scientific">Leifsonella bigeumensis</name>
    <dbReference type="NCBI Taxonomy" id="433643"/>
    <lineage>
        <taxon>Bacteria</taxon>
        <taxon>Bacillati</taxon>
        <taxon>Actinomycetota</taxon>
        <taxon>Actinomycetes</taxon>
        <taxon>Micrococcales</taxon>
        <taxon>Microbacteriaceae</taxon>
        <taxon>Leifsonella</taxon>
    </lineage>
</organism>
<keyword evidence="3" id="KW-1185">Reference proteome</keyword>
<keyword evidence="1" id="KW-0472">Membrane</keyword>
<dbReference type="EMBL" id="BAABAE010000003">
    <property type="protein sequence ID" value="GAA3747937.1"/>
    <property type="molecule type" value="Genomic_DNA"/>
</dbReference>
<gene>
    <name evidence="2" type="ORF">GCM10022239_24270</name>
</gene>